<dbReference type="EMBL" id="HG996468">
    <property type="protein sequence ID" value="CAG1848995.1"/>
    <property type="molecule type" value="Genomic_DNA"/>
</dbReference>
<feature type="region of interest" description="Disordered" evidence="1">
    <location>
        <begin position="44"/>
        <end position="72"/>
    </location>
</feature>
<sequence length="202" mass="21540">MDDSEGTPDQKTTLAKEEEEEGGATVPASEVAQEVVAEVIDEEEVTAVPVSQDAQDVSLELEQPEEREPEAPAAGVLEDLSSAAAVVPADGPPPANEEVVQVANAVAETSNTCIEAEPLSSETVEESVPALNSLVSQVPRDSTELCRETGDSEARMIGFMHQVVSATLLERRATWWNCCGLFDVLTGSRGNMRSANHENKSY</sequence>
<protein>
    <submittedName>
        <fullName evidence="2">(wild Malaysian banana) hypothetical protein</fullName>
    </submittedName>
</protein>
<gene>
    <name evidence="2" type="ORF">GSMUA_205810.1</name>
</gene>
<reference evidence="2" key="1">
    <citation type="submission" date="2021-03" db="EMBL/GenBank/DDBJ databases">
        <authorList>
            <consortium name="Genoscope - CEA"/>
            <person name="William W."/>
        </authorList>
    </citation>
    <scope>NUCLEOTIDE SEQUENCE</scope>
    <source>
        <strain evidence="2">Doubled-haploid Pahang</strain>
    </source>
</reference>
<proteinExistence type="predicted"/>
<organism evidence="2">
    <name type="scientific">Musa acuminata subsp. malaccensis</name>
    <name type="common">Wild banana</name>
    <name type="synonym">Musa malaccensis</name>
    <dbReference type="NCBI Taxonomy" id="214687"/>
    <lineage>
        <taxon>Eukaryota</taxon>
        <taxon>Viridiplantae</taxon>
        <taxon>Streptophyta</taxon>
        <taxon>Embryophyta</taxon>
        <taxon>Tracheophyta</taxon>
        <taxon>Spermatophyta</taxon>
        <taxon>Magnoliopsida</taxon>
        <taxon>Liliopsida</taxon>
        <taxon>Zingiberales</taxon>
        <taxon>Musaceae</taxon>
        <taxon>Musa</taxon>
    </lineage>
</organism>
<evidence type="ECO:0000256" key="1">
    <source>
        <dbReference type="SAM" id="MobiDB-lite"/>
    </source>
</evidence>
<evidence type="ECO:0000313" key="2">
    <source>
        <dbReference type="EMBL" id="CAG1848995.1"/>
    </source>
</evidence>
<name>A0A8D7FAL2_MUSAM</name>
<feature type="region of interest" description="Disordered" evidence="1">
    <location>
        <begin position="1"/>
        <end position="31"/>
    </location>
</feature>
<dbReference type="AlphaFoldDB" id="A0A8D7FAL2"/>
<accession>A0A8D7FAL2</accession>